<dbReference type="PANTHER" id="PTHR11472">
    <property type="entry name" value="DNA REPAIR DEAD HELICASE RAD3/XP-D SUBFAMILY MEMBER"/>
    <property type="match status" value="1"/>
</dbReference>
<dbReference type="Pfam" id="PF13307">
    <property type="entry name" value="Helicase_C_2"/>
    <property type="match status" value="1"/>
</dbReference>
<dbReference type="GO" id="GO:0005524">
    <property type="term" value="F:ATP binding"/>
    <property type="evidence" value="ECO:0007669"/>
    <property type="project" value="UniProtKB-KW"/>
</dbReference>
<dbReference type="AlphaFoldDB" id="A0A4R3MM26"/>
<dbReference type="InterPro" id="IPR027417">
    <property type="entry name" value="P-loop_NTPase"/>
</dbReference>
<reference evidence="6 7" key="1">
    <citation type="submission" date="2019-03" db="EMBL/GenBank/DDBJ databases">
        <title>Genomic Encyclopedia of Type Strains, Phase IV (KMG-IV): sequencing the most valuable type-strain genomes for metagenomic binning, comparative biology and taxonomic classification.</title>
        <authorList>
            <person name="Goeker M."/>
        </authorList>
    </citation>
    <scope>NUCLEOTIDE SEQUENCE [LARGE SCALE GENOMIC DNA]</scope>
    <source>
        <strain evidence="6 7">DSM 24629</strain>
    </source>
</reference>
<dbReference type="SUPFAM" id="SSF52540">
    <property type="entry name" value="P-loop containing nucleoside triphosphate hydrolases"/>
    <property type="match status" value="1"/>
</dbReference>
<evidence type="ECO:0000256" key="4">
    <source>
        <dbReference type="ARBA" id="ARBA00038058"/>
    </source>
</evidence>
<keyword evidence="7" id="KW-1185">Reference proteome</keyword>
<evidence type="ECO:0000259" key="5">
    <source>
        <dbReference type="PROSITE" id="PS51193"/>
    </source>
</evidence>
<name>A0A4R3MM26_9FIRM</name>
<dbReference type="GO" id="GO:0003676">
    <property type="term" value="F:nucleic acid binding"/>
    <property type="evidence" value="ECO:0007669"/>
    <property type="project" value="InterPro"/>
</dbReference>
<dbReference type="Gene3D" id="3.40.50.300">
    <property type="entry name" value="P-loop containing nucleotide triphosphate hydrolases"/>
    <property type="match status" value="2"/>
</dbReference>
<dbReference type="PROSITE" id="PS51193">
    <property type="entry name" value="HELICASE_ATP_BIND_2"/>
    <property type="match status" value="1"/>
</dbReference>
<dbReference type="InterPro" id="IPR014013">
    <property type="entry name" value="Helic_SF1/SF2_ATP-bd_DinG/Rad3"/>
</dbReference>
<dbReference type="InterPro" id="IPR045028">
    <property type="entry name" value="DinG/Rad3-like"/>
</dbReference>
<keyword evidence="6" id="KW-0347">Helicase</keyword>
<evidence type="ECO:0000256" key="3">
    <source>
        <dbReference type="ARBA" id="ARBA00022840"/>
    </source>
</evidence>
<dbReference type="PANTHER" id="PTHR11472:SF57">
    <property type="entry name" value="ATP-DEPENDENT HELICASE YPVA-RELATED"/>
    <property type="match status" value="1"/>
</dbReference>
<gene>
    <name evidence="6" type="ORF">EDC18_10433</name>
</gene>
<comment type="caution">
    <text evidence="6">The sequence shown here is derived from an EMBL/GenBank/DDBJ whole genome shotgun (WGS) entry which is preliminary data.</text>
</comment>
<protein>
    <submittedName>
        <fullName evidence="6">ATP-dependent DNA helicase DinG</fullName>
    </submittedName>
</protein>
<accession>A0A4R3MM26</accession>
<dbReference type="SMART" id="SM00491">
    <property type="entry name" value="HELICc2"/>
    <property type="match status" value="1"/>
</dbReference>
<dbReference type="InterPro" id="IPR006555">
    <property type="entry name" value="ATP-dep_Helicase_C"/>
</dbReference>
<evidence type="ECO:0000313" key="6">
    <source>
        <dbReference type="EMBL" id="TCT14885.1"/>
    </source>
</evidence>
<proteinExistence type="inferred from homology"/>
<evidence type="ECO:0000256" key="2">
    <source>
        <dbReference type="ARBA" id="ARBA00022801"/>
    </source>
</evidence>
<dbReference type="Proteomes" id="UP000294902">
    <property type="component" value="Unassembled WGS sequence"/>
</dbReference>
<sequence>MPRVKPLFHYDTADAFPAKLSEWIGDVFYDILPEHGYEVRDEQIYTAFQVGDAISGKNVHLAEAGLGTGKTFAYLLPAIAYARYSGKPVVIACATTALQEQLAGPNGDISALSKILGIEIDARMAKDPSQYLCDVRVSESKNFLNNVSNVSSNDLEEWINKTKSGERSEMPLLSDRVWKQISWNEYLPCDMCSSRGFCKLIKAREHYRPTIDLIIADHEIFFKDLWTRDERIADGKLPILPTYSGVVFDEGHKVILPAAMAAGTQIIKENIDNIIVTLEKIQDARKALVSIIGTLSQVSSEFFNKLYERIILDEGSERLAIKVDDQILKAASNLHKALDALLLEIQIEQELYIESVHSTDLQIYEGQIDSAMMALMRFYRDKSKNVITWVDKKDNSFWVVPKHLDKRLEQNLYKKGLPIVFTSATLSSKGDFSYFIRTLGLTNPSFSTIESPFDMEEQAVVYLNQAISKSSVDMSFTEKITKLASLLKQNKGQALILTNSLNEVKKIRKGLETYKLPFQFLWEDKGDRGYLVRTFREDVSSVLIGSNFWEGIDVPGDALTLLIIWQMPFPTLDPLIESKRKEAKEDGLDPIQAVDYPEMGLKLKQGCGRLIRTQNDRGAIVILDSIVRSPWEKVVMNALPQGASIKSLEDFIK</sequence>
<comment type="similarity">
    <text evidence="4">Belongs to the helicase family. DinG subfamily.</text>
</comment>
<dbReference type="RefSeq" id="WP_165878511.1">
    <property type="nucleotide sequence ID" value="NZ_SMAL01000004.1"/>
</dbReference>
<dbReference type="GO" id="GO:0006139">
    <property type="term" value="P:nucleobase-containing compound metabolic process"/>
    <property type="evidence" value="ECO:0007669"/>
    <property type="project" value="InterPro"/>
</dbReference>
<keyword evidence="3" id="KW-0067">ATP-binding</keyword>
<organism evidence="6 7">
    <name type="scientific">Natranaerovirga pectinivora</name>
    <dbReference type="NCBI Taxonomy" id="682400"/>
    <lineage>
        <taxon>Bacteria</taxon>
        <taxon>Bacillati</taxon>
        <taxon>Bacillota</taxon>
        <taxon>Clostridia</taxon>
        <taxon>Lachnospirales</taxon>
        <taxon>Natranaerovirgaceae</taxon>
        <taxon>Natranaerovirga</taxon>
    </lineage>
</organism>
<evidence type="ECO:0000313" key="7">
    <source>
        <dbReference type="Proteomes" id="UP000294902"/>
    </source>
</evidence>
<dbReference type="GO" id="GO:0016818">
    <property type="term" value="F:hydrolase activity, acting on acid anhydrides, in phosphorus-containing anhydrides"/>
    <property type="evidence" value="ECO:0007669"/>
    <property type="project" value="InterPro"/>
</dbReference>
<feature type="domain" description="Helicase ATP-binding" evidence="5">
    <location>
        <begin position="29"/>
        <end position="331"/>
    </location>
</feature>
<dbReference type="GO" id="GO:0003678">
    <property type="term" value="F:DNA helicase activity"/>
    <property type="evidence" value="ECO:0007669"/>
    <property type="project" value="TreeGrafter"/>
</dbReference>
<keyword evidence="1" id="KW-0547">Nucleotide-binding</keyword>
<keyword evidence="2" id="KW-0378">Hydrolase</keyword>
<evidence type="ECO:0000256" key="1">
    <source>
        <dbReference type="ARBA" id="ARBA00022741"/>
    </source>
</evidence>
<dbReference type="EMBL" id="SMAL01000004">
    <property type="protein sequence ID" value="TCT14885.1"/>
    <property type="molecule type" value="Genomic_DNA"/>
</dbReference>